<dbReference type="GO" id="GO:0009244">
    <property type="term" value="P:lipopolysaccharide core region biosynthetic process"/>
    <property type="evidence" value="ECO:0007669"/>
    <property type="project" value="TreeGrafter"/>
</dbReference>
<dbReference type="GO" id="GO:0005829">
    <property type="term" value="C:cytosol"/>
    <property type="evidence" value="ECO:0007669"/>
    <property type="project" value="TreeGrafter"/>
</dbReference>
<dbReference type="AlphaFoldDB" id="A0A0K2GF80"/>
<dbReference type="EMBL" id="CP011801">
    <property type="protein sequence ID" value="ALA59262.1"/>
    <property type="molecule type" value="Genomic_DNA"/>
</dbReference>
<dbReference type="EC" id="2.-.-.-" evidence="3"/>
<organism evidence="3 4">
    <name type="scientific">Nitrospira moscoviensis</name>
    <dbReference type="NCBI Taxonomy" id="42253"/>
    <lineage>
        <taxon>Bacteria</taxon>
        <taxon>Pseudomonadati</taxon>
        <taxon>Nitrospirota</taxon>
        <taxon>Nitrospiria</taxon>
        <taxon>Nitrospirales</taxon>
        <taxon>Nitrospiraceae</taxon>
        <taxon>Nitrospira</taxon>
    </lineage>
</organism>
<keyword evidence="2 3" id="KW-0808">Transferase</keyword>
<proteinExistence type="predicted"/>
<name>A0A0K2GF80_NITMO</name>
<accession>A0A0K2GF80</accession>
<keyword evidence="4" id="KW-1185">Reference proteome</keyword>
<evidence type="ECO:0000256" key="2">
    <source>
        <dbReference type="ARBA" id="ARBA00022679"/>
    </source>
</evidence>
<keyword evidence="1" id="KW-0328">Glycosyltransferase</keyword>
<dbReference type="GO" id="GO:0008713">
    <property type="term" value="F:ADP-heptose-lipopolysaccharide heptosyltransferase activity"/>
    <property type="evidence" value="ECO:0007669"/>
    <property type="project" value="TreeGrafter"/>
</dbReference>
<protein>
    <submittedName>
        <fullName evidence="3">Glycosyl transferase family 9</fullName>
        <ecNumber evidence="3">2.-.-.-</ecNumber>
    </submittedName>
</protein>
<dbReference type="PANTHER" id="PTHR30160">
    <property type="entry name" value="TETRAACYLDISACCHARIDE 4'-KINASE-RELATED"/>
    <property type="match status" value="1"/>
</dbReference>
<dbReference type="Pfam" id="PF01075">
    <property type="entry name" value="Glyco_transf_9"/>
    <property type="match status" value="1"/>
</dbReference>
<evidence type="ECO:0000313" key="3">
    <source>
        <dbReference type="EMBL" id="ALA59262.1"/>
    </source>
</evidence>
<dbReference type="SUPFAM" id="SSF53756">
    <property type="entry name" value="UDP-Glycosyltransferase/glycogen phosphorylase"/>
    <property type="match status" value="1"/>
</dbReference>
<gene>
    <name evidence="3" type="ORF">NITMOv2_2856</name>
</gene>
<dbReference type="PATRIC" id="fig|42253.5.peg.2823"/>
<dbReference type="OrthoDB" id="9768048at2"/>
<evidence type="ECO:0000313" key="4">
    <source>
        <dbReference type="Proteomes" id="UP000069205"/>
    </source>
</evidence>
<reference evidence="3 4" key="1">
    <citation type="journal article" date="2015" name="Proc. Natl. Acad. Sci. U.S.A.">
        <title>Expanded metabolic versatility of ubiquitous nitrite-oxidizing bacteria from the genus Nitrospira.</title>
        <authorList>
            <person name="Koch H."/>
            <person name="Lucker S."/>
            <person name="Albertsen M."/>
            <person name="Kitzinger K."/>
            <person name="Herbold C."/>
            <person name="Spieck E."/>
            <person name="Nielsen P.H."/>
            <person name="Wagner M."/>
            <person name="Daims H."/>
        </authorList>
    </citation>
    <scope>NUCLEOTIDE SEQUENCE [LARGE SCALE GENOMIC DNA]</scope>
    <source>
        <strain evidence="3 4">NSP M-1</strain>
    </source>
</reference>
<dbReference type="RefSeq" id="WP_053380315.1">
    <property type="nucleotide sequence ID" value="NZ_CP011801.1"/>
</dbReference>
<dbReference type="CDD" id="cd03789">
    <property type="entry name" value="GT9_LPS_heptosyltransferase"/>
    <property type="match status" value="1"/>
</dbReference>
<dbReference type="KEGG" id="nmv:NITMOv2_2856"/>
<dbReference type="InterPro" id="IPR002201">
    <property type="entry name" value="Glyco_trans_9"/>
</dbReference>
<dbReference type="Proteomes" id="UP000069205">
    <property type="component" value="Chromosome"/>
</dbReference>
<dbReference type="InterPro" id="IPR051199">
    <property type="entry name" value="LPS_LOS_Heptosyltrfase"/>
</dbReference>
<sequence length="371" mass="39925">MRLVDRPHEPDLRKIAVLRANKIGDLIFSLPALDGLRRSYPRGEIVWLGTPLHAEFFGGRPSPVDRVVVVPPSRGVREEGPNDDPIALDHFFAAMQKERFDLAIQLHGGGRYSNPFVRRLGARLTVGLKTPDAAPLDRWVPYTYFQHEVIRYLEVMALVGAARADLEPRVAVTAKDRDEAERVSPSTTAPLVVIHPGASDPRRRWSPEKFAEVADRLMRDGATVAIIGTDADRPLADAVLAAMKSTALDLVGRLSLGGLIGLLSRARLIVANDSGPLHLAPTVGCASVGIYWCGNMINGGPLTRTRHRAAVSWQLDCSECGARCMEEGCAHPSSFVAGVPVAEVLEAALELLGAEGLAASKGGVTAQAVRP</sequence>
<dbReference type="Gene3D" id="3.40.50.2000">
    <property type="entry name" value="Glycogen Phosphorylase B"/>
    <property type="match status" value="2"/>
</dbReference>
<dbReference type="STRING" id="42253.NITMOv2_2856"/>
<evidence type="ECO:0000256" key="1">
    <source>
        <dbReference type="ARBA" id="ARBA00022676"/>
    </source>
</evidence>